<sequence length="109" mass="12811">MGVAYLDRFVKTVEESDHAVFTGPDEHRRRHLVKYHDDRFDPPLLLDFTEEEFDAAVHATGRDARSLWPDDPEPEAGIKMMLVHLYESMSVERRPRERIYLSNGQLWAE</sequence>
<comment type="caution">
    <text evidence="1">The sequence shown here is derived from an EMBL/GenBank/DDBJ whole genome shotgun (WGS) entry which is preliminary data.</text>
</comment>
<keyword evidence="2" id="KW-1185">Reference proteome</keyword>
<protein>
    <submittedName>
        <fullName evidence="1">Uncharacterized protein</fullName>
    </submittedName>
</protein>
<name>A0ABP3ZSC5_9PSEU</name>
<organism evidence="1 2">
    <name type="scientific">Pseudonocardia zijingensis</name>
    <dbReference type="NCBI Taxonomy" id="153376"/>
    <lineage>
        <taxon>Bacteria</taxon>
        <taxon>Bacillati</taxon>
        <taxon>Actinomycetota</taxon>
        <taxon>Actinomycetes</taxon>
        <taxon>Pseudonocardiales</taxon>
        <taxon>Pseudonocardiaceae</taxon>
        <taxon>Pseudonocardia</taxon>
    </lineage>
</organism>
<proteinExistence type="predicted"/>
<dbReference type="Proteomes" id="UP001499967">
    <property type="component" value="Unassembled WGS sequence"/>
</dbReference>
<dbReference type="EMBL" id="BAAAHP010000029">
    <property type="protein sequence ID" value="GAA0925547.1"/>
    <property type="molecule type" value="Genomic_DNA"/>
</dbReference>
<accession>A0ABP3ZSC5</accession>
<evidence type="ECO:0000313" key="1">
    <source>
        <dbReference type="EMBL" id="GAA0925547.1"/>
    </source>
</evidence>
<evidence type="ECO:0000313" key="2">
    <source>
        <dbReference type="Proteomes" id="UP001499967"/>
    </source>
</evidence>
<reference evidence="2" key="1">
    <citation type="journal article" date="2019" name="Int. J. Syst. Evol. Microbiol.">
        <title>The Global Catalogue of Microorganisms (GCM) 10K type strain sequencing project: providing services to taxonomists for standard genome sequencing and annotation.</title>
        <authorList>
            <consortium name="The Broad Institute Genomics Platform"/>
            <consortium name="The Broad Institute Genome Sequencing Center for Infectious Disease"/>
            <person name="Wu L."/>
            <person name="Ma J."/>
        </authorList>
    </citation>
    <scope>NUCLEOTIDE SEQUENCE [LARGE SCALE GENOMIC DNA]</scope>
    <source>
        <strain evidence="2">JCM 11117</strain>
    </source>
</reference>
<gene>
    <name evidence="1" type="ORF">GCM10009559_10350</name>
</gene>
<dbReference type="RefSeq" id="WP_343939459.1">
    <property type="nucleotide sequence ID" value="NZ_BAAAHP010000029.1"/>
</dbReference>